<dbReference type="Proteomes" id="UP001169764">
    <property type="component" value="Unassembled WGS sequence"/>
</dbReference>
<feature type="domain" description="UmuC" evidence="2">
    <location>
        <begin position="12"/>
        <end position="122"/>
    </location>
</feature>
<gene>
    <name evidence="3" type="ORF">Q4F19_18935</name>
</gene>
<evidence type="ECO:0000259" key="2">
    <source>
        <dbReference type="Pfam" id="PF00817"/>
    </source>
</evidence>
<dbReference type="RefSeq" id="WP_303546024.1">
    <property type="nucleotide sequence ID" value="NZ_JAUOTP010000010.1"/>
</dbReference>
<evidence type="ECO:0000256" key="1">
    <source>
        <dbReference type="ARBA" id="ARBA00022763"/>
    </source>
</evidence>
<dbReference type="InterPro" id="IPR001126">
    <property type="entry name" value="UmuC"/>
</dbReference>
<keyword evidence="1" id="KW-0227">DNA damage</keyword>
<sequence length="491" mass="53881">MTVFTEKQANAVRLTALSREALAAGLTTGLTLADARARLPGLVAIERDHTAEARLLARAVEACRAYSPVVAPAPSDGIVLDIAGCTHAYGSEDGLVADLARRLRRQGLTLRLGLGDTPEAARARARFGAGPEADLLALPVEALEASPEITLALRRAGLKRIMDLACRPRRMLAARFGDLALRLGRLLGEEDRRITPERLIDPVFGLRRFAEPIGRVEDGLACLADLLAEAGATLLERHEGGRRFVARFFRSDGAVPGLVVETGRPVRDPGIVMRLFRERLEALADPIDPGFGFDCIRLDVPVTEPLAPAQDGLGGEDRAAAPLAELVDRLVARLGADRIARVAPLDSHIPECAVAIVPAATEPHWPAPFPDDPPLRPLRLLDPPQPIEVTYGLPEGPPRRFVWQRRAHEVARWEGPERIAAEWWRRRIGAETWLRRDADDHPLPLPLCASGRTRDYYRVEDKAGHRFWLFRHGLAGGETEMPAWYVHGLFA</sequence>
<dbReference type="SUPFAM" id="SSF56672">
    <property type="entry name" value="DNA/RNA polymerases"/>
    <property type="match status" value="1"/>
</dbReference>
<comment type="caution">
    <text evidence="3">The sequence shown here is derived from an EMBL/GenBank/DDBJ whole genome shotgun (WGS) entry which is preliminary data.</text>
</comment>
<dbReference type="PANTHER" id="PTHR35369">
    <property type="entry name" value="BLR3025 PROTEIN-RELATED"/>
    <property type="match status" value="1"/>
</dbReference>
<dbReference type="EMBL" id="JAUOTP010000010">
    <property type="protein sequence ID" value="MDO6416467.1"/>
    <property type="molecule type" value="Genomic_DNA"/>
</dbReference>
<dbReference type="Pfam" id="PF00817">
    <property type="entry name" value="IMS"/>
    <property type="match status" value="1"/>
</dbReference>
<proteinExistence type="predicted"/>
<organism evidence="3 4">
    <name type="scientific">Sphingomonas natans</name>
    <dbReference type="NCBI Taxonomy" id="3063330"/>
    <lineage>
        <taxon>Bacteria</taxon>
        <taxon>Pseudomonadati</taxon>
        <taxon>Pseudomonadota</taxon>
        <taxon>Alphaproteobacteria</taxon>
        <taxon>Sphingomonadales</taxon>
        <taxon>Sphingomonadaceae</taxon>
        <taxon>Sphingomonas</taxon>
    </lineage>
</organism>
<evidence type="ECO:0000313" key="4">
    <source>
        <dbReference type="Proteomes" id="UP001169764"/>
    </source>
</evidence>
<name>A0ABT8YDP1_9SPHN</name>
<dbReference type="PANTHER" id="PTHR35369:SF2">
    <property type="entry name" value="BLR3025 PROTEIN"/>
    <property type="match status" value="1"/>
</dbReference>
<accession>A0ABT8YDP1</accession>
<protein>
    <submittedName>
        <fullName evidence="3">DNA polymerase Y family protein</fullName>
    </submittedName>
</protein>
<dbReference type="InterPro" id="IPR050356">
    <property type="entry name" value="SulA_CellDiv_inhibitor"/>
</dbReference>
<dbReference type="CDD" id="cd03468">
    <property type="entry name" value="PolY_like"/>
    <property type="match status" value="1"/>
</dbReference>
<evidence type="ECO:0000313" key="3">
    <source>
        <dbReference type="EMBL" id="MDO6416467.1"/>
    </source>
</evidence>
<keyword evidence="4" id="KW-1185">Reference proteome</keyword>
<reference evidence="3" key="1">
    <citation type="submission" date="2023-07" db="EMBL/GenBank/DDBJ databases">
        <authorList>
            <person name="Kim M."/>
        </authorList>
    </citation>
    <scope>NUCLEOTIDE SEQUENCE</scope>
    <source>
        <strain evidence="3">BIUV-7</strain>
    </source>
</reference>
<dbReference type="InterPro" id="IPR043502">
    <property type="entry name" value="DNA/RNA_pol_sf"/>
</dbReference>